<sequence length="519" mass="54304">MSASVALSLGPATRGWADPAAAPTTIGATATPIEHLVVIFQENVSFDHYFGTYPNAANTDGTTFHASDDTPSVNNLLGGGNLLTGNTNAANPRRLGADMLLTCDQGHAYAAEQKAFDGGLMDKFVENTDRESCTAPDKGVPGLVMDYYDGNTVTGLWNYAQNYAMSDNFFGTVFGSSTPGALNLVSGQTYGGYAVDSGTGRKVNDSSVVSAADADGIGTVISDPDPAFDDCGAPGHRLAMTGRTIGDLLNAKGVTWGWFEGGFRPTTAAAAGAPAVCDSSHVNVGGVTVSDYSAHHEPFEYYESTANPHHLPPTSVASIGGTDQANHQYDLSDFGAALNAGHLPAVSFLKAPKYQDAHAGYSDPEDEQKFLAGTINALQKSPDWKSTAVVVAYDDSDGWYDHVMPPIVNTSSGPDDALDGAGSCGGGQTPLGGHTDRCGYGARLPLLVISPYAKRDHVDHAVTDQSSILRFIEDNWHTGRIGDSSFDALAGPLNGLFDFGHRRSGKVLLDPATGSVLRD</sequence>
<evidence type="ECO:0000256" key="2">
    <source>
        <dbReference type="ARBA" id="ARBA00023026"/>
    </source>
</evidence>
<gene>
    <name evidence="3" type="ORF">KGQ19_36680</name>
</gene>
<evidence type="ECO:0000256" key="1">
    <source>
        <dbReference type="ARBA" id="ARBA00022801"/>
    </source>
</evidence>
<keyword evidence="1" id="KW-0378">Hydrolase</keyword>
<name>A0ABS5L284_9ACTN</name>
<protein>
    <submittedName>
        <fullName evidence="3">Alkaline phosphatase family protein</fullName>
    </submittedName>
</protein>
<dbReference type="EMBL" id="JAAFYZ010000187">
    <property type="protein sequence ID" value="MBS2552406.1"/>
    <property type="molecule type" value="Genomic_DNA"/>
</dbReference>
<accession>A0ABS5L284</accession>
<organism evidence="3 4">
    <name type="scientific">Catenulispora pinistramenti</name>
    <dbReference type="NCBI Taxonomy" id="2705254"/>
    <lineage>
        <taxon>Bacteria</taxon>
        <taxon>Bacillati</taxon>
        <taxon>Actinomycetota</taxon>
        <taxon>Actinomycetes</taxon>
        <taxon>Catenulisporales</taxon>
        <taxon>Catenulisporaceae</taxon>
        <taxon>Catenulispora</taxon>
    </lineage>
</organism>
<dbReference type="PANTHER" id="PTHR31956:SF1">
    <property type="entry name" value="NON-SPECIFIC PHOSPHOLIPASE C1"/>
    <property type="match status" value="1"/>
</dbReference>
<comment type="caution">
    <text evidence="3">The sequence shown here is derived from an EMBL/GenBank/DDBJ whole genome shotgun (WGS) entry which is preliminary data.</text>
</comment>
<dbReference type="InterPro" id="IPR017850">
    <property type="entry name" value="Alkaline_phosphatase_core_sf"/>
</dbReference>
<reference evidence="3 4" key="1">
    <citation type="submission" date="2020-02" db="EMBL/GenBank/DDBJ databases">
        <title>Acidophilic actinobacteria isolated from forest soil.</title>
        <authorList>
            <person name="Golinska P."/>
        </authorList>
    </citation>
    <scope>NUCLEOTIDE SEQUENCE [LARGE SCALE GENOMIC DNA]</scope>
    <source>
        <strain evidence="3 4">NL8</strain>
    </source>
</reference>
<keyword evidence="4" id="KW-1185">Reference proteome</keyword>
<dbReference type="Pfam" id="PF04185">
    <property type="entry name" value="Phosphoesterase"/>
    <property type="match status" value="1"/>
</dbReference>
<dbReference type="InterPro" id="IPR007312">
    <property type="entry name" value="Phosphoesterase"/>
</dbReference>
<keyword evidence="2" id="KW-0843">Virulence</keyword>
<dbReference type="PANTHER" id="PTHR31956">
    <property type="entry name" value="NON-SPECIFIC PHOSPHOLIPASE C4-RELATED"/>
    <property type="match status" value="1"/>
</dbReference>
<dbReference type="RefSeq" id="WP_212017950.1">
    <property type="nucleotide sequence ID" value="NZ_JAAFYZ010000187.1"/>
</dbReference>
<proteinExistence type="predicted"/>
<dbReference type="CDD" id="cd16013">
    <property type="entry name" value="AcpA"/>
    <property type="match status" value="1"/>
</dbReference>
<dbReference type="Gene3D" id="3.40.720.10">
    <property type="entry name" value="Alkaline Phosphatase, subunit A"/>
    <property type="match status" value="2"/>
</dbReference>
<evidence type="ECO:0000313" key="3">
    <source>
        <dbReference type="EMBL" id="MBS2552406.1"/>
    </source>
</evidence>
<evidence type="ECO:0000313" key="4">
    <source>
        <dbReference type="Proteomes" id="UP000730482"/>
    </source>
</evidence>
<dbReference type="Proteomes" id="UP000730482">
    <property type="component" value="Unassembled WGS sequence"/>
</dbReference>